<feature type="region of interest" description="Disordered" evidence="5">
    <location>
        <begin position="185"/>
        <end position="251"/>
    </location>
</feature>
<feature type="compositionally biased region" description="Polar residues" evidence="5">
    <location>
        <begin position="537"/>
        <end position="547"/>
    </location>
</feature>
<feature type="compositionally biased region" description="Low complexity" evidence="5">
    <location>
        <begin position="214"/>
        <end position="249"/>
    </location>
</feature>
<evidence type="ECO:0000256" key="2">
    <source>
        <dbReference type="ARBA" id="ARBA00022771"/>
    </source>
</evidence>
<dbReference type="RefSeq" id="XP_019019622.1">
    <property type="nucleotide sequence ID" value="XM_019160209.1"/>
</dbReference>
<reference evidence="7 8" key="1">
    <citation type="journal article" date="2016" name="Proc. Natl. Acad. Sci. U.S.A.">
        <title>Comparative genomics of biotechnologically important yeasts.</title>
        <authorList>
            <person name="Riley R."/>
            <person name="Haridas S."/>
            <person name="Wolfe K.H."/>
            <person name="Lopes M.R."/>
            <person name="Hittinger C.T."/>
            <person name="Goeker M."/>
            <person name="Salamov A.A."/>
            <person name="Wisecaver J.H."/>
            <person name="Long T.M."/>
            <person name="Calvey C.H."/>
            <person name="Aerts A.L."/>
            <person name="Barry K.W."/>
            <person name="Choi C."/>
            <person name="Clum A."/>
            <person name="Coughlan A.Y."/>
            <person name="Deshpande S."/>
            <person name="Douglass A.P."/>
            <person name="Hanson S.J."/>
            <person name="Klenk H.-P."/>
            <person name="LaButti K.M."/>
            <person name="Lapidus A."/>
            <person name="Lindquist E.A."/>
            <person name="Lipzen A.M."/>
            <person name="Meier-Kolthoff J.P."/>
            <person name="Ohm R.A."/>
            <person name="Otillar R.P."/>
            <person name="Pangilinan J.L."/>
            <person name="Peng Y."/>
            <person name="Rokas A."/>
            <person name="Rosa C.A."/>
            <person name="Scheuner C."/>
            <person name="Sibirny A.A."/>
            <person name="Slot J.C."/>
            <person name="Stielow J.B."/>
            <person name="Sun H."/>
            <person name="Kurtzman C.P."/>
            <person name="Blackwell M."/>
            <person name="Grigoriev I.V."/>
            <person name="Jeffries T.W."/>
        </authorList>
    </citation>
    <scope>NUCLEOTIDE SEQUENCE [LARGE SCALE GENOMIC DNA]</scope>
    <source>
        <strain evidence="7 8">NRRL Y-2026</strain>
    </source>
</reference>
<feature type="domain" description="RING-type" evidence="6">
    <location>
        <begin position="338"/>
        <end position="448"/>
    </location>
</feature>
<dbReference type="OrthoDB" id="8062037at2759"/>
<evidence type="ECO:0000313" key="8">
    <source>
        <dbReference type="Proteomes" id="UP000094455"/>
    </source>
</evidence>
<keyword evidence="8" id="KW-1185">Reference proteome</keyword>
<protein>
    <recommendedName>
        <fullName evidence="6">RING-type domain-containing protein</fullName>
    </recommendedName>
</protein>
<dbReference type="Proteomes" id="UP000094455">
    <property type="component" value="Unassembled WGS sequence"/>
</dbReference>
<proteinExistence type="predicted"/>
<feature type="compositionally biased region" description="Polar residues" evidence="5">
    <location>
        <begin position="186"/>
        <end position="197"/>
    </location>
</feature>
<organism evidence="7 8">
    <name type="scientific">Pichia membranifaciens NRRL Y-2026</name>
    <dbReference type="NCBI Taxonomy" id="763406"/>
    <lineage>
        <taxon>Eukaryota</taxon>
        <taxon>Fungi</taxon>
        <taxon>Dikarya</taxon>
        <taxon>Ascomycota</taxon>
        <taxon>Saccharomycotina</taxon>
        <taxon>Pichiomycetes</taxon>
        <taxon>Pichiales</taxon>
        <taxon>Pichiaceae</taxon>
        <taxon>Pichia</taxon>
    </lineage>
</organism>
<evidence type="ECO:0000259" key="6">
    <source>
        <dbReference type="PROSITE" id="PS50089"/>
    </source>
</evidence>
<keyword evidence="2 4" id="KW-0863">Zinc-finger</keyword>
<evidence type="ECO:0000256" key="5">
    <source>
        <dbReference type="SAM" id="MobiDB-lite"/>
    </source>
</evidence>
<dbReference type="Gene3D" id="3.30.40.10">
    <property type="entry name" value="Zinc/RING finger domain, C3HC4 (zinc finger)"/>
    <property type="match status" value="1"/>
</dbReference>
<dbReference type="Pfam" id="PF13639">
    <property type="entry name" value="zf-RING_2"/>
    <property type="match status" value="1"/>
</dbReference>
<dbReference type="GO" id="GO:0008270">
    <property type="term" value="F:zinc ion binding"/>
    <property type="evidence" value="ECO:0007669"/>
    <property type="project" value="UniProtKB-KW"/>
</dbReference>
<feature type="region of interest" description="Disordered" evidence="5">
    <location>
        <begin position="663"/>
        <end position="733"/>
    </location>
</feature>
<dbReference type="GeneID" id="30176896"/>
<feature type="compositionally biased region" description="Polar residues" evidence="5">
    <location>
        <begin position="708"/>
        <end position="733"/>
    </location>
</feature>
<dbReference type="AlphaFoldDB" id="A0A1E3NR12"/>
<evidence type="ECO:0000256" key="4">
    <source>
        <dbReference type="PROSITE-ProRule" id="PRU00175"/>
    </source>
</evidence>
<evidence type="ECO:0000256" key="3">
    <source>
        <dbReference type="ARBA" id="ARBA00022833"/>
    </source>
</evidence>
<keyword evidence="1" id="KW-0479">Metal-binding</keyword>
<gene>
    <name evidence="7" type="ORF">PICMEDRAFT_14071</name>
</gene>
<feature type="compositionally biased region" description="Low complexity" evidence="5">
    <location>
        <begin position="548"/>
        <end position="570"/>
    </location>
</feature>
<name>A0A1E3NR12_9ASCO</name>
<feature type="region of interest" description="Disordered" evidence="5">
    <location>
        <begin position="1"/>
        <end position="23"/>
    </location>
</feature>
<feature type="compositionally biased region" description="Low complexity" evidence="5">
    <location>
        <begin position="668"/>
        <end position="688"/>
    </location>
</feature>
<keyword evidence="3" id="KW-0862">Zinc</keyword>
<dbReference type="PANTHER" id="PTHR15710">
    <property type="entry name" value="E3 UBIQUITIN-PROTEIN LIGASE PRAJA"/>
    <property type="match status" value="1"/>
</dbReference>
<feature type="region of interest" description="Disordered" evidence="5">
    <location>
        <begin position="79"/>
        <end position="146"/>
    </location>
</feature>
<accession>A0A1E3NR12</accession>
<evidence type="ECO:0000256" key="1">
    <source>
        <dbReference type="ARBA" id="ARBA00022723"/>
    </source>
</evidence>
<evidence type="ECO:0000313" key="7">
    <source>
        <dbReference type="EMBL" id="ODQ48509.1"/>
    </source>
</evidence>
<dbReference type="EMBL" id="KV454001">
    <property type="protein sequence ID" value="ODQ48509.1"/>
    <property type="molecule type" value="Genomic_DNA"/>
</dbReference>
<feature type="compositionally biased region" description="Low complexity" evidence="5">
    <location>
        <begin position="79"/>
        <end position="107"/>
    </location>
</feature>
<sequence length="733" mass="78532">MSSPQTQNTPTTGSGMPSSLQEAGISRADNGNYILPPILVQYRGGSTQMLIIEVGQPIPPAGSITGASLMTVAQMLRSNTNMNPSNNADNNNSISNSANRGNNGRSADAGGSRIASGNTQPGPVSRLPTPTPAADTTSLANLPRGIRGLDYPAFDVSSEGVYNEDSQAVSRFLAPLQRVFERVYGQNENSNSGTLGTTAEGRNFASDMPPSSRPATTTGPATATAPDPPDGNAADEAAANEQQQNPPAESRNIILTINYVYGGSSDTNENNSGSLLLYVPSIDETNEDNVSVLVRLATEIALRTIAVSLRNSAGVSKQTFEALEVKKVSELKENELECPICYEKYVDKETDEKDLSSKKRKQGEIDEDEDEENPDTKYKSKKRAKDNRANPIPINNSQDQTEKEMKSSEKVKQPVYTHYPIVMKCGHVFGASCLSEWFKTNSSCPLCRKKIPNVMETATEDSRDVTITLPNLARIISNCRPLIENFNNRLMTFSLSEEDDYSGANIVTDNEDQIPSPGSFLSSNGANILERLTTMRRNQQLNGRPNTSDSANYSNENNANANANADANNSGQDRSRVPSTTNRQSLVNFIRDIVSSLSRRTGEEPTASINNSRLGLHSASGRIPIVRPLSRSGTQFSGMFPPLGVESRRTANGVETREISMFGEHTTRTPAPATATAPAPASSAAESAVTNNSNLQEPAPETSEVVDGSTTRSSGLAETNAGSITESSNDAAS</sequence>
<feature type="region of interest" description="Disordered" evidence="5">
    <location>
        <begin position="352"/>
        <end position="409"/>
    </location>
</feature>
<dbReference type="InterPro" id="IPR001841">
    <property type="entry name" value="Znf_RING"/>
</dbReference>
<dbReference type="InterPro" id="IPR013083">
    <property type="entry name" value="Znf_RING/FYVE/PHD"/>
</dbReference>
<dbReference type="STRING" id="763406.A0A1E3NR12"/>
<feature type="compositionally biased region" description="Polar residues" evidence="5">
    <location>
        <begin position="1"/>
        <end position="21"/>
    </location>
</feature>
<dbReference type="SUPFAM" id="SSF57850">
    <property type="entry name" value="RING/U-box"/>
    <property type="match status" value="1"/>
</dbReference>
<dbReference type="SMART" id="SM01197">
    <property type="entry name" value="FANCL_C"/>
    <property type="match status" value="1"/>
</dbReference>
<dbReference type="PROSITE" id="PS50089">
    <property type="entry name" value="ZF_RING_2"/>
    <property type="match status" value="1"/>
</dbReference>
<feature type="region of interest" description="Disordered" evidence="5">
    <location>
        <begin position="537"/>
        <end position="583"/>
    </location>
</feature>
<dbReference type="SMART" id="SM00184">
    <property type="entry name" value="RING"/>
    <property type="match status" value="1"/>
</dbReference>
<feature type="compositionally biased region" description="Basic and acidic residues" evidence="5">
    <location>
        <begin position="400"/>
        <end position="409"/>
    </location>
</feature>